<reference evidence="2 3" key="1">
    <citation type="journal article" date="2024" name="BMC Genomics">
        <title>De novo assembly and annotation of Popillia japonica's genome with initial clues to its potential as an invasive pest.</title>
        <authorList>
            <person name="Cucini C."/>
            <person name="Boschi S."/>
            <person name="Funari R."/>
            <person name="Cardaioli E."/>
            <person name="Iannotti N."/>
            <person name="Marturano G."/>
            <person name="Paoli F."/>
            <person name="Bruttini M."/>
            <person name="Carapelli A."/>
            <person name="Frati F."/>
            <person name="Nardi F."/>
        </authorList>
    </citation>
    <scope>NUCLEOTIDE SEQUENCE [LARGE SCALE GENOMIC DNA]</scope>
    <source>
        <strain evidence="2">DMR45628</strain>
    </source>
</reference>
<dbReference type="EMBL" id="JASPKY010000726">
    <property type="protein sequence ID" value="KAK9686159.1"/>
    <property type="molecule type" value="Genomic_DNA"/>
</dbReference>
<feature type="domain" description="Integrase catalytic" evidence="1">
    <location>
        <begin position="1"/>
        <end position="130"/>
    </location>
</feature>
<evidence type="ECO:0000259" key="1">
    <source>
        <dbReference type="PROSITE" id="PS50994"/>
    </source>
</evidence>
<evidence type="ECO:0000313" key="3">
    <source>
        <dbReference type="Proteomes" id="UP001458880"/>
    </source>
</evidence>
<dbReference type="SUPFAM" id="SSF53098">
    <property type="entry name" value="Ribonuclease H-like"/>
    <property type="match status" value="1"/>
</dbReference>
<dbReference type="PROSITE" id="PS50994">
    <property type="entry name" value="INTEGRASE"/>
    <property type="match status" value="1"/>
</dbReference>
<gene>
    <name evidence="2" type="ORF">QE152_g37407</name>
</gene>
<dbReference type="GO" id="GO:0003676">
    <property type="term" value="F:nucleic acid binding"/>
    <property type="evidence" value="ECO:0007669"/>
    <property type="project" value="InterPro"/>
</dbReference>
<protein>
    <recommendedName>
        <fullName evidence="1">Integrase catalytic domain-containing protein</fullName>
    </recommendedName>
</protein>
<dbReference type="Proteomes" id="UP001458880">
    <property type="component" value="Unassembled WGS sequence"/>
</dbReference>
<dbReference type="InterPro" id="IPR036397">
    <property type="entry name" value="RNaseH_sf"/>
</dbReference>
<dbReference type="GO" id="GO:0015074">
    <property type="term" value="P:DNA integration"/>
    <property type="evidence" value="ECO:0007669"/>
    <property type="project" value="InterPro"/>
</dbReference>
<dbReference type="InterPro" id="IPR001584">
    <property type="entry name" value="Integrase_cat-core"/>
</dbReference>
<dbReference type="InterPro" id="IPR012337">
    <property type="entry name" value="RNaseH-like_sf"/>
</dbReference>
<name>A0AAW1IAL5_POPJA</name>
<organism evidence="2 3">
    <name type="scientific">Popillia japonica</name>
    <name type="common">Japanese beetle</name>
    <dbReference type="NCBI Taxonomy" id="7064"/>
    <lineage>
        <taxon>Eukaryota</taxon>
        <taxon>Metazoa</taxon>
        <taxon>Ecdysozoa</taxon>
        <taxon>Arthropoda</taxon>
        <taxon>Hexapoda</taxon>
        <taxon>Insecta</taxon>
        <taxon>Pterygota</taxon>
        <taxon>Neoptera</taxon>
        <taxon>Endopterygota</taxon>
        <taxon>Coleoptera</taxon>
        <taxon>Polyphaga</taxon>
        <taxon>Scarabaeiformia</taxon>
        <taxon>Scarabaeidae</taxon>
        <taxon>Rutelinae</taxon>
        <taxon>Popillia</taxon>
    </lineage>
</organism>
<keyword evidence="3" id="KW-1185">Reference proteome</keyword>
<proteinExistence type="predicted"/>
<dbReference type="AlphaFoldDB" id="A0AAW1IAL5"/>
<comment type="caution">
    <text evidence="2">The sequence shown here is derived from an EMBL/GenBank/DDBJ whole genome shotgun (WGS) entry which is preliminary data.</text>
</comment>
<evidence type="ECO:0000313" key="2">
    <source>
        <dbReference type="EMBL" id="KAK9686159.1"/>
    </source>
</evidence>
<accession>A0AAW1IAL5</accession>
<sequence>MSDIFTFEETEFLLVVDSTSKWLDVCHEKCASANLTIEKLRHSFAIMRLPKYIVLDNGPPFGSITFQQCSMSNGIIFTTVSPPIKWVSGENCGYHQEDSKEAVTIKEGIPATFHWQLPIRISKHNKSQFQ</sequence>
<dbReference type="Gene3D" id="3.30.420.10">
    <property type="entry name" value="Ribonuclease H-like superfamily/Ribonuclease H"/>
    <property type="match status" value="1"/>
</dbReference>